<dbReference type="Gene3D" id="2.40.30.170">
    <property type="match status" value="1"/>
</dbReference>
<evidence type="ECO:0000313" key="8">
    <source>
        <dbReference type="EMBL" id="KRN57287.1"/>
    </source>
</evidence>
<reference evidence="8 9" key="1">
    <citation type="journal article" date="2015" name="Genome Announc.">
        <title>Expanding the biotechnology potential of lactobacilli through comparative genomics of 213 strains and associated genera.</title>
        <authorList>
            <person name="Sun Z."/>
            <person name="Harris H.M."/>
            <person name="McCann A."/>
            <person name="Guo C."/>
            <person name="Argimon S."/>
            <person name="Zhang W."/>
            <person name="Yang X."/>
            <person name="Jeffery I.B."/>
            <person name="Cooney J.C."/>
            <person name="Kagawa T.F."/>
            <person name="Liu W."/>
            <person name="Song Y."/>
            <person name="Salvetti E."/>
            <person name="Wrobel A."/>
            <person name="Rasinkangas P."/>
            <person name="Parkhill J."/>
            <person name="Rea M.C."/>
            <person name="O'Sullivan O."/>
            <person name="Ritari J."/>
            <person name="Douillard F.P."/>
            <person name="Paul Ross R."/>
            <person name="Yang R."/>
            <person name="Briner A.E."/>
            <person name="Felis G.E."/>
            <person name="de Vos W.M."/>
            <person name="Barrangou R."/>
            <person name="Klaenhammer T.R."/>
            <person name="Caufield P.W."/>
            <person name="Cui Y."/>
            <person name="Zhang H."/>
            <person name="O'Toole P.W."/>
        </authorList>
    </citation>
    <scope>NUCLEOTIDE SEQUENCE [LARGE SCALE GENOMIC DNA]</scope>
    <source>
        <strain evidence="8 9">DSM 20623</strain>
    </source>
</reference>
<feature type="domain" description="YknX-like C-terminal permuted SH3-like" evidence="6">
    <location>
        <begin position="342"/>
        <end position="407"/>
    </location>
</feature>
<feature type="transmembrane region" description="Helical" evidence="4">
    <location>
        <begin position="9"/>
        <end position="28"/>
    </location>
</feature>
<evidence type="ECO:0000259" key="5">
    <source>
        <dbReference type="Pfam" id="PF25984"/>
    </source>
</evidence>
<gene>
    <name evidence="8" type="ORF">IV74_GL000268</name>
</gene>
<comment type="caution">
    <text evidence="8">The sequence shown here is derived from an EMBL/GenBank/DDBJ whole genome shotgun (WGS) entry which is preliminary data.</text>
</comment>
<dbReference type="InterPro" id="IPR058636">
    <property type="entry name" value="Beta-barrel_YknX"/>
</dbReference>
<dbReference type="Gene3D" id="2.40.50.100">
    <property type="match status" value="1"/>
</dbReference>
<dbReference type="Gene3D" id="2.40.420.20">
    <property type="match status" value="1"/>
</dbReference>
<evidence type="ECO:0000313" key="9">
    <source>
        <dbReference type="Proteomes" id="UP000051658"/>
    </source>
</evidence>
<dbReference type="InterPro" id="IPR058639">
    <property type="entry name" value="BSH_YknX-like"/>
</dbReference>
<dbReference type="PATRIC" id="fig|1449336.4.peg.273"/>
<feature type="coiled-coil region" evidence="3">
    <location>
        <begin position="113"/>
        <end position="211"/>
    </location>
</feature>
<evidence type="ECO:0000256" key="1">
    <source>
        <dbReference type="ARBA" id="ARBA00004196"/>
    </source>
</evidence>
<sequence>MIKKKKKKLIIALTVAGIIVAGTSIYVVSNQKQQESNLVQDAPQVNKVSDLMSSSTSKGESYLTGKVAPNATSKLNADSAKGKINEVFVKVGDKVTKGQKLFSYSNPDGQIAMEEAETDRTKLQNKINQLNESIATKRTQLTKKTDELTALTNKVNNATTEEKESLNQEKKSLEETVELGKNEIETAKSELSDAKLDLQKAERTQQLTNEKYGSSEVVSDVDGIIQKIDDTQINSTVSTGSQPESFMEIMDTSVLRVLGKVDEFQKGEIAVDQPVKLIDRKDQSKTWRGKIARVDATATDEKEESTISKYPFEVVMENGEDMPNIGNHVYIQPEKEENAKVSLPTDYIMNEKDKKFVWKVIKGQVVKQEVTLGKSNEEAKTIEVNSGLTKEDTIVFPTKLIKEGMKVPIHD</sequence>
<dbReference type="PANTHER" id="PTHR32347:SF14">
    <property type="entry name" value="EFFLUX SYSTEM COMPONENT YKNX-RELATED"/>
    <property type="match status" value="1"/>
</dbReference>
<dbReference type="InterPro" id="IPR058637">
    <property type="entry name" value="YknX-like_C"/>
</dbReference>
<organism evidence="8 9">
    <name type="scientific">Carnobacterium divergens DSM 20623</name>
    <dbReference type="NCBI Taxonomy" id="1449336"/>
    <lineage>
        <taxon>Bacteria</taxon>
        <taxon>Bacillati</taxon>
        <taxon>Bacillota</taxon>
        <taxon>Bacilli</taxon>
        <taxon>Lactobacillales</taxon>
        <taxon>Carnobacteriaceae</taxon>
        <taxon>Carnobacterium</taxon>
    </lineage>
</organism>
<dbReference type="GO" id="GO:0030313">
    <property type="term" value="C:cell envelope"/>
    <property type="evidence" value="ECO:0007669"/>
    <property type="project" value="UniProtKB-SubCell"/>
</dbReference>
<dbReference type="RefSeq" id="WP_034571155.1">
    <property type="nucleotide sequence ID" value="NZ_JQBS01000007.1"/>
</dbReference>
<evidence type="ECO:0000256" key="2">
    <source>
        <dbReference type="ARBA" id="ARBA00023054"/>
    </source>
</evidence>
<evidence type="ECO:0000259" key="6">
    <source>
        <dbReference type="Pfam" id="PF25989"/>
    </source>
</evidence>
<feature type="domain" description="YknX-like barrel-sandwich hybrid" evidence="5">
    <location>
        <begin position="76"/>
        <end position="239"/>
    </location>
</feature>
<dbReference type="InterPro" id="IPR050465">
    <property type="entry name" value="UPF0194_transport"/>
</dbReference>
<feature type="domain" description="YknX-like beta-barrel" evidence="7">
    <location>
        <begin position="256"/>
        <end position="331"/>
    </location>
</feature>
<keyword evidence="4" id="KW-0472">Membrane</keyword>
<dbReference type="Pfam" id="PF25984">
    <property type="entry name" value="BSH_YknX"/>
    <property type="match status" value="1"/>
</dbReference>
<comment type="subcellular location">
    <subcellularLocation>
        <location evidence="1">Cell envelope</location>
    </subcellularLocation>
</comment>
<keyword evidence="4" id="KW-0812">Transmembrane</keyword>
<dbReference type="EMBL" id="JQBS01000007">
    <property type="protein sequence ID" value="KRN57287.1"/>
    <property type="molecule type" value="Genomic_DNA"/>
</dbReference>
<accession>A0A0R2I5R9</accession>
<evidence type="ECO:0000259" key="7">
    <source>
        <dbReference type="Pfam" id="PF25990"/>
    </source>
</evidence>
<proteinExistence type="predicted"/>
<keyword evidence="2 3" id="KW-0175">Coiled coil</keyword>
<evidence type="ECO:0000256" key="4">
    <source>
        <dbReference type="SAM" id="Phobius"/>
    </source>
</evidence>
<dbReference type="GeneID" id="89588265"/>
<protein>
    <submittedName>
        <fullName evidence="8">Uncharacterized protein</fullName>
    </submittedName>
</protein>
<dbReference type="Pfam" id="PF25989">
    <property type="entry name" value="YknX_C"/>
    <property type="match status" value="1"/>
</dbReference>
<keyword evidence="9" id="KW-1185">Reference proteome</keyword>
<dbReference type="Pfam" id="PF25990">
    <property type="entry name" value="Beta-barrel_YknX"/>
    <property type="match status" value="1"/>
</dbReference>
<dbReference type="PANTHER" id="PTHR32347">
    <property type="entry name" value="EFFLUX SYSTEM COMPONENT YKNX-RELATED"/>
    <property type="match status" value="1"/>
</dbReference>
<dbReference type="eggNOG" id="COG0845">
    <property type="taxonomic scope" value="Bacteria"/>
</dbReference>
<keyword evidence="4" id="KW-1133">Transmembrane helix</keyword>
<dbReference type="AlphaFoldDB" id="A0A0R2I5R9"/>
<evidence type="ECO:0000256" key="3">
    <source>
        <dbReference type="SAM" id="Coils"/>
    </source>
</evidence>
<name>A0A0R2I5R9_CARDV</name>
<dbReference type="Proteomes" id="UP000051658">
    <property type="component" value="Unassembled WGS sequence"/>
</dbReference>